<evidence type="ECO:0000256" key="4">
    <source>
        <dbReference type="ARBA" id="ARBA00022478"/>
    </source>
</evidence>
<dbReference type="RefSeq" id="WP_349243902.1">
    <property type="nucleotide sequence ID" value="NZ_JASCXX010000005.1"/>
</dbReference>
<evidence type="ECO:0000313" key="9">
    <source>
        <dbReference type="EMBL" id="MDI6448491.1"/>
    </source>
</evidence>
<dbReference type="GO" id="GO:0003899">
    <property type="term" value="F:DNA-directed RNA polymerase activity"/>
    <property type="evidence" value="ECO:0007669"/>
    <property type="project" value="UniProtKB-EC"/>
</dbReference>
<dbReference type="SUPFAM" id="SSF63562">
    <property type="entry name" value="RPB6/omega subunit-like"/>
    <property type="match status" value="1"/>
</dbReference>
<evidence type="ECO:0000256" key="7">
    <source>
        <dbReference type="ARBA" id="ARBA00030998"/>
    </source>
</evidence>
<evidence type="ECO:0000256" key="1">
    <source>
        <dbReference type="ARBA" id="ARBA00006711"/>
    </source>
</evidence>
<dbReference type="InterPro" id="IPR036161">
    <property type="entry name" value="RPB6/omega-like_sf"/>
</dbReference>
<dbReference type="Gene3D" id="3.90.940.10">
    <property type="match status" value="1"/>
</dbReference>
<accession>A0AAW6TS01</accession>
<proteinExistence type="inferred from homology"/>
<name>A0AAW6TS01_9BACT</name>
<evidence type="ECO:0000256" key="3">
    <source>
        <dbReference type="ARBA" id="ARBA00013725"/>
    </source>
</evidence>
<dbReference type="AlphaFoldDB" id="A0AAW6TS01"/>
<dbReference type="EMBL" id="JASCXX010000005">
    <property type="protein sequence ID" value="MDI6448491.1"/>
    <property type="molecule type" value="Genomic_DNA"/>
</dbReference>
<reference evidence="9" key="1">
    <citation type="submission" date="2023-05" db="EMBL/GenBank/DDBJ databases">
        <title>Anaerotaeda fermentans gen. nov., sp. nov., a novel anaerobic planctomycete of the new family within the order Sedimentisphaerales isolated from Taman Peninsula, Russia.</title>
        <authorList>
            <person name="Khomyakova M.A."/>
            <person name="Merkel A.Y."/>
            <person name="Slobodkin A.I."/>
        </authorList>
    </citation>
    <scope>NUCLEOTIDE SEQUENCE</scope>
    <source>
        <strain evidence="9">M17dextr</strain>
    </source>
</reference>
<keyword evidence="4 9" id="KW-0240">DNA-directed RNA polymerase</keyword>
<evidence type="ECO:0000256" key="5">
    <source>
        <dbReference type="ARBA" id="ARBA00023163"/>
    </source>
</evidence>
<dbReference type="Pfam" id="PF01192">
    <property type="entry name" value="RNA_pol_Rpb6"/>
    <property type="match status" value="1"/>
</dbReference>
<evidence type="ECO:0000256" key="2">
    <source>
        <dbReference type="ARBA" id="ARBA00012418"/>
    </source>
</evidence>
<dbReference type="InterPro" id="IPR006110">
    <property type="entry name" value="Pol_omega/Rpo6/RPB6"/>
</dbReference>
<gene>
    <name evidence="9" type="ORF">QJ522_05505</name>
</gene>
<dbReference type="GO" id="GO:0006351">
    <property type="term" value="P:DNA-templated transcription"/>
    <property type="evidence" value="ECO:0007669"/>
    <property type="project" value="InterPro"/>
</dbReference>
<keyword evidence="9" id="KW-0808">Transferase</keyword>
<comment type="catalytic activity">
    <reaction evidence="8">
        <text>RNA(n) + a ribonucleoside 5'-triphosphate = RNA(n+1) + diphosphate</text>
        <dbReference type="Rhea" id="RHEA:21248"/>
        <dbReference type="Rhea" id="RHEA-COMP:14527"/>
        <dbReference type="Rhea" id="RHEA-COMP:17342"/>
        <dbReference type="ChEBI" id="CHEBI:33019"/>
        <dbReference type="ChEBI" id="CHEBI:61557"/>
        <dbReference type="ChEBI" id="CHEBI:140395"/>
        <dbReference type="EC" id="2.7.7.6"/>
    </reaction>
</comment>
<evidence type="ECO:0000313" key="10">
    <source>
        <dbReference type="Proteomes" id="UP001431776"/>
    </source>
</evidence>
<keyword evidence="10" id="KW-1185">Reference proteome</keyword>
<protein>
    <recommendedName>
        <fullName evidence="3">DNA-directed RNA polymerase subunit omega</fullName>
        <ecNumber evidence="2">2.7.7.6</ecNumber>
    </recommendedName>
    <alternativeName>
        <fullName evidence="7">RNA polymerase omega subunit</fullName>
    </alternativeName>
    <alternativeName>
        <fullName evidence="6">Transcriptase subunit omega</fullName>
    </alternativeName>
</protein>
<dbReference type="GO" id="GO:0000428">
    <property type="term" value="C:DNA-directed RNA polymerase complex"/>
    <property type="evidence" value="ECO:0007669"/>
    <property type="project" value="UniProtKB-KW"/>
</dbReference>
<keyword evidence="5" id="KW-0804">Transcription</keyword>
<dbReference type="GO" id="GO:0003677">
    <property type="term" value="F:DNA binding"/>
    <property type="evidence" value="ECO:0007669"/>
    <property type="project" value="InterPro"/>
</dbReference>
<keyword evidence="9" id="KW-0548">Nucleotidyltransferase</keyword>
<comment type="caution">
    <text evidence="9">The sequence shown here is derived from an EMBL/GenBank/DDBJ whole genome shotgun (WGS) entry which is preliminary data.</text>
</comment>
<dbReference type="EC" id="2.7.7.6" evidence="2"/>
<organism evidence="9 10">
    <name type="scientific">Anaerobaca lacustris</name>
    <dbReference type="NCBI Taxonomy" id="3044600"/>
    <lineage>
        <taxon>Bacteria</taxon>
        <taxon>Pseudomonadati</taxon>
        <taxon>Planctomycetota</taxon>
        <taxon>Phycisphaerae</taxon>
        <taxon>Sedimentisphaerales</taxon>
        <taxon>Anaerobacaceae</taxon>
        <taxon>Anaerobaca</taxon>
    </lineage>
</organism>
<dbReference type="Proteomes" id="UP001431776">
    <property type="component" value="Unassembled WGS sequence"/>
</dbReference>
<evidence type="ECO:0000256" key="8">
    <source>
        <dbReference type="ARBA" id="ARBA00048552"/>
    </source>
</evidence>
<evidence type="ECO:0000256" key="6">
    <source>
        <dbReference type="ARBA" id="ARBA00029924"/>
    </source>
</evidence>
<comment type="similarity">
    <text evidence="1">Belongs to the RNA polymerase subunit omega family.</text>
</comment>
<sequence length="81" mass="8808">MLDELKSAEVVNKVGGRFKLAALVQKRMAELLQGSRPLIEDSSGLTLLEIVAQEILQDKITIEGTSGMGKGGEADLWRLKL</sequence>